<reference evidence="4 5" key="1">
    <citation type="journal article" date="2014" name="Genome Announc.">
        <title>Draft Genome Sequence of Bacteroides reticulotermitis Strain JCM 10512T, Isolated from the Gut of a Termite.</title>
        <authorList>
            <person name="Yuki M."/>
            <person name="Oshima K."/>
            <person name="Suda W."/>
            <person name="Sakamoto M."/>
            <person name="Iida T."/>
            <person name="Hattori M."/>
            <person name="Ohkuma M."/>
        </authorList>
    </citation>
    <scope>NUCLEOTIDE SEQUENCE [LARGE SCALE GENOMIC DNA]</scope>
    <source>
        <strain evidence="4 5">JCM 10512</strain>
    </source>
</reference>
<sequence length="208" mass="22946">MLGLAFTTTSCSSDDNKEVSAADIDYNSDNATSWHNYMKNVARLLQTDATNLQAAWTTGGYGDAFINHKGEFTSAKSCVQQIVEGCIDIAGEVGSQKIGDPISKYKAGKTIEAVYAVESWYSWHSREDYRNNIYSIRNAYYGSLNGNVAANSIAKVIEGSNSALDTKVKLAITKAATAIWLFHSLSVITSTVRKQKPPWQHARNWKLY</sequence>
<dbReference type="Gene3D" id="1.20.1420.20">
    <property type="entry name" value="M75 peptidase, HXXE motif"/>
    <property type="match status" value="1"/>
</dbReference>
<protein>
    <recommendedName>
        <fullName evidence="3">Imelysin-like domain-containing protein</fullName>
    </recommendedName>
</protein>
<evidence type="ECO:0000259" key="3">
    <source>
        <dbReference type="Pfam" id="PF09375"/>
    </source>
</evidence>
<keyword evidence="5" id="KW-1185">Reference proteome</keyword>
<dbReference type="EMBL" id="BAIV01000035">
    <property type="protein sequence ID" value="GAE86013.1"/>
    <property type="molecule type" value="Genomic_DNA"/>
</dbReference>
<comment type="caution">
    <text evidence="4">The sequence shown here is derived from an EMBL/GenBank/DDBJ whole genome shotgun (WGS) entry which is preliminary data.</text>
</comment>
<gene>
    <name evidence="4" type="ORF">JCM10512_4492</name>
</gene>
<dbReference type="STRING" id="1445607.JCM10512_4492"/>
<dbReference type="InterPro" id="IPR038352">
    <property type="entry name" value="Imelysin_sf"/>
</dbReference>
<keyword evidence="2" id="KW-0732">Signal</keyword>
<dbReference type="GO" id="GO:0030313">
    <property type="term" value="C:cell envelope"/>
    <property type="evidence" value="ECO:0007669"/>
    <property type="project" value="UniProtKB-SubCell"/>
</dbReference>
<evidence type="ECO:0000256" key="2">
    <source>
        <dbReference type="ARBA" id="ARBA00022729"/>
    </source>
</evidence>
<evidence type="ECO:0000313" key="5">
    <source>
        <dbReference type="Proteomes" id="UP000019131"/>
    </source>
</evidence>
<name>W4UZM7_9BACE</name>
<organism evidence="4 5">
    <name type="scientific">Bacteroides reticulotermitis JCM 10512</name>
    <dbReference type="NCBI Taxonomy" id="1445607"/>
    <lineage>
        <taxon>Bacteria</taxon>
        <taxon>Pseudomonadati</taxon>
        <taxon>Bacteroidota</taxon>
        <taxon>Bacteroidia</taxon>
        <taxon>Bacteroidales</taxon>
        <taxon>Bacteroidaceae</taxon>
        <taxon>Bacteroides</taxon>
    </lineage>
</organism>
<feature type="domain" description="Imelysin-like" evidence="3">
    <location>
        <begin position="29"/>
        <end position="179"/>
    </location>
</feature>
<evidence type="ECO:0000313" key="4">
    <source>
        <dbReference type="EMBL" id="GAE86013.1"/>
    </source>
</evidence>
<dbReference type="InterPro" id="IPR018976">
    <property type="entry name" value="Imelysin-like"/>
</dbReference>
<dbReference type="AlphaFoldDB" id="W4UZM7"/>
<dbReference type="Proteomes" id="UP000019131">
    <property type="component" value="Unassembled WGS sequence"/>
</dbReference>
<evidence type="ECO:0000256" key="1">
    <source>
        <dbReference type="ARBA" id="ARBA00004196"/>
    </source>
</evidence>
<comment type="subcellular location">
    <subcellularLocation>
        <location evidence="1">Cell envelope</location>
    </subcellularLocation>
</comment>
<dbReference type="Pfam" id="PF09375">
    <property type="entry name" value="Peptidase_M75"/>
    <property type="match status" value="1"/>
</dbReference>
<accession>W4UZM7</accession>
<proteinExistence type="predicted"/>